<evidence type="ECO:0000313" key="2">
    <source>
        <dbReference type="Proteomes" id="UP001652620"/>
    </source>
</evidence>
<evidence type="ECO:0000313" key="3">
    <source>
        <dbReference type="RefSeq" id="XP_049315785.1"/>
    </source>
</evidence>
<evidence type="ECO:0000313" key="4">
    <source>
        <dbReference type="RefSeq" id="XP_049315786.1"/>
    </source>
</evidence>
<gene>
    <name evidence="3 4" type="primary">LOC105223425</name>
</gene>
<dbReference type="GeneID" id="105223425"/>
<feature type="region of interest" description="Disordered" evidence="1">
    <location>
        <begin position="124"/>
        <end position="175"/>
    </location>
</feature>
<dbReference type="RefSeq" id="XP_049315786.1">
    <property type="nucleotide sequence ID" value="XM_049459829.1"/>
</dbReference>
<reference evidence="3 4" key="1">
    <citation type="submission" date="2025-05" db="UniProtKB">
        <authorList>
            <consortium name="RefSeq"/>
        </authorList>
    </citation>
    <scope>IDENTIFICATION</scope>
    <source>
        <tissue evidence="3 4">Adult</tissue>
    </source>
</reference>
<proteinExistence type="predicted"/>
<feature type="region of interest" description="Disordered" evidence="1">
    <location>
        <begin position="1"/>
        <end position="48"/>
    </location>
</feature>
<keyword evidence="2" id="KW-1185">Reference proteome</keyword>
<name>A0ABM3K2T8_BACDO</name>
<protein>
    <submittedName>
        <fullName evidence="3 4">Uncharacterized protein LOC105223425</fullName>
    </submittedName>
</protein>
<accession>A0ABM3K2T8</accession>
<feature type="compositionally biased region" description="Basic residues" evidence="1">
    <location>
        <begin position="143"/>
        <end position="168"/>
    </location>
</feature>
<dbReference type="RefSeq" id="XP_049315785.1">
    <property type="nucleotide sequence ID" value="XM_049459828.1"/>
</dbReference>
<dbReference type="Proteomes" id="UP001652620">
    <property type="component" value="Chromosome 6"/>
</dbReference>
<sequence length="190" mass="21514">MDVEETQTTSNTKRSESNAPKASAAPVAAPRANVMRPPPSAAAVREEQLVEPQGPPCCSLCHRPHALKRCTIFQSMKPAQRQKVARAHGHCMTCLADDHATIECWADGACQYCHRPHHTLFHRFPTRANHTNSRTRPRSDPLRRRRRTQPTTRRTRPSPPRHAHRQQQRRSTGLSAVLSTLQQLQRHLAD</sequence>
<feature type="compositionally biased region" description="Polar residues" evidence="1">
    <location>
        <begin position="1"/>
        <end position="12"/>
    </location>
</feature>
<organism evidence="2 4">
    <name type="scientific">Bactrocera dorsalis</name>
    <name type="common">Oriental fruit fly</name>
    <name type="synonym">Dacus dorsalis</name>
    <dbReference type="NCBI Taxonomy" id="27457"/>
    <lineage>
        <taxon>Eukaryota</taxon>
        <taxon>Metazoa</taxon>
        <taxon>Ecdysozoa</taxon>
        <taxon>Arthropoda</taxon>
        <taxon>Hexapoda</taxon>
        <taxon>Insecta</taxon>
        <taxon>Pterygota</taxon>
        <taxon>Neoptera</taxon>
        <taxon>Endopterygota</taxon>
        <taxon>Diptera</taxon>
        <taxon>Brachycera</taxon>
        <taxon>Muscomorpha</taxon>
        <taxon>Tephritoidea</taxon>
        <taxon>Tephritidae</taxon>
        <taxon>Bactrocera</taxon>
        <taxon>Bactrocera</taxon>
    </lineage>
</organism>
<evidence type="ECO:0000256" key="1">
    <source>
        <dbReference type="SAM" id="MobiDB-lite"/>
    </source>
</evidence>
<feature type="compositionally biased region" description="Low complexity" evidence="1">
    <location>
        <begin position="17"/>
        <end position="35"/>
    </location>
</feature>